<feature type="repeat" description="ANK" evidence="3">
    <location>
        <begin position="407"/>
        <end position="439"/>
    </location>
</feature>
<reference evidence="5 6" key="1">
    <citation type="journal article" date="2018" name="Sci. Rep.">
        <title>Comparative analysis of the Pocillopora damicornis genome highlights role of immune system in coral evolution.</title>
        <authorList>
            <person name="Cunning R."/>
            <person name="Bay R.A."/>
            <person name="Gillette P."/>
            <person name="Baker A.C."/>
            <person name="Traylor-Knowles N."/>
        </authorList>
    </citation>
    <scope>NUCLEOTIDE SEQUENCE [LARGE SCALE GENOMIC DNA]</scope>
    <source>
        <strain evidence="5">RSMAS</strain>
        <tissue evidence="5">Whole animal</tissue>
    </source>
</reference>
<keyword evidence="6" id="KW-1185">Reference proteome</keyword>
<evidence type="ECO:0000256" key="1">
    <source>
        <dbReference type="ARBA" id="ARBA00022737"/>
    </source>
</evidence>
<dbReference type="Proteomes" id="UP000275408">
    <property type="component" value="Unassembled WGS sequence"/>
</dbReference>
<organism evidence="5 6">
    <name type="scientific">Pocillopora damicornis</name>
    <name type="common">Cauliflower coral</name>
    <name type="synonym">Millepora damicornis</name>
    <dbReference type="NCBI Taxonomy" id="46731"/>
    <lineage>
        <taxon>Eukaryota</taxon>
        <taxon>Metazoa</taxon>
        <taxon>Cnidaria</taxon>
        <taxon>Anthozoa</taxon>
        <taxon>Hexacorallia</taxon>
        <taxon>Scleractinia</taxon>
        <taxon>Astrocoeniina</taxon>
        <taxon>Pocilloporidae</taxon>
        <taxon>Pocillopora</taxon>
    </lineage>
</organism>
<evidence type="ECO:0000313" key="5">
    <source>
        <dbReference type="EMBL" id="RMX53423.1"/>
    </source>
</evidence>
<keyword evidence="1" id="KW-0677">Repeat</keyword>
<keyword evidence="2 3" id="KW-0040">ANK repeat</keyword>
<dbReference type="GO" id="GO:0070531">
    <property type="term" value="C:BRCA1-A complex"/>
    <property type="evidence" value="ECO:0007669"/>
    <property type="project" value="TreeGrafter"/>
</dbReference>
<feature type="repeat" description="ANK" evidence="3">
    <location>
        <begin position="440"/>
        <end position="472"/>
    </location>
</feature>
<feature type="region of interest" description="Disordered" evidence="4">
    <location>
        <begin position="220"/>
        <end position="295"/>
    </location>
</feature>
<evidence type="ECO:0000313" key="6">
    <source>
        <dbReference type="Proteomes" id="UP000275408"/>
    </source>
</evidence>
<dbReference type="SUPFAM" id="SSF48403">
    <property type="entry name" value="Ankyrin repeat"/>
    <property type="match status" value="1"/>
</dbReference>
<dbReference type="PROSITE" id="PS50088">
    <property type="entry name" value="ANK_REPEAT"/>
    <property type="match status" value="2"/>
</dbReference>
<dbReference type="Gene3D" id="1.25.40.20">
    <property type="entry name" value="Ankyrin repeat-containing domain"/>
    <property type="match status" value="1"/>
</dbReference>
<dbReference type="InterPro" id="IPR002110">
    <property type="entry name" value="Ankyrin_rpt"/>
</dbReference>
<protein>
    <submittedName>
        <fullName evidence="5">Uncharacterized protein</fullName>
    </submittedName>
</protein>
<sequence>MGNLLSQKNRPKHDYGSSRYGGATSRGGGYSSIYGAHSAVSSDSGSYPFINNYPTVTSTSTVPPVSATPVSASVERPSTTSWASSYHPNGVTRKPYETDGVIKSASRETYGISAVKPTSTGYFATVESKSNWPNVTPVTRRVGERSNYTSSVCGDKTSFSNSYADDKFKSKSTNVHPNNGSYVTERKSSISTGSPLAFDWTPSSEDVKTTLVPSVYATPLHNKKYTGGDAKSTSHASKSYHAVPGSRFTAERRSSTSSVTPVGPKRHPSGRRSSSTNRRNISHDGNQGDGRRRVATYGARGGGRVVISVPLNPWQVLGLNSSDASREAIKAAFKKKIHQPVRQNRAMVSIAHHMLTSSAGRYKRVEGTDEFVVTRRDHFMLAACGHTHELTLRIAKDGNIVERRDEHGRTLLYIASKSGFYDTCNLLLQKGAYVNEAQRDGSTPLHGAAFFGHELIVGLLLQHGAKSDIRNKWGNTAIDESANPSIRSLIQTASGDDISSLAARLKERQLVKSVRLIEYQGEVIAKELTRDPRGLDALTRDELNNIHSTWETAWHGTRYRYLESIIDKGLLPSGSSGIKPAKGHYKLGETHFGIRDWAAAIFLSPSILYASHACYSERIFSESQRWCVLVKAYCKPGSFKSYDPTVFQYEPMDGEPDMPEYRIPVTEADKNVILRVESTRSVVVQSLIFVRLSFLENQNINFEQAMKLLR</sequence>
<feature type="region of interest" description="Disordered" evidence="4">
    <location>
        <begin position="1"/>
        <end position="27"/>
    </location>
</feature>
<dbReference type="GO" id="GO:0085020">
    <property type="term" value="P:protein K6-linked ubiquitination"/>
    <property type="evidence" value="ECO:0007669"/>
    <property type="project" value="TreeGrafter"/>
</dbReference>
<proteinExistence type="predicted"/>
<dbReference type="EMBL" id="RCHS01001443">
    <property type="protein sequence ID" value="RMX53423.1"/>
    <property type="molecule type" value="Genomic_DNA"/>
</dbReference>
<dbReference type="AlphaFoldDB" id="A0A3M6UIB4"/>
<evidence type="ECO:0000256" key="2">
    <source>
        <dbReference type="ARBA" id="ARBA00023043"/>
    </source>
</evidence>
<gene>
    <name evidence="5" type="ORF">pdam_00017037</name>
</gene>
<dbReference type="OrthoDB" id="539213at2759"/>
<accession>A0A3M6UIB4</accession>
<dbReference type="PANTHER" id="PTHR24171:SF8">
    <property type="entry name" value="BRCA1-ASSOCIATED RING DOMAIN PROTEIN 1"/>
    <property type="match status" value="1"/>
</dbReference>
<dbReference type="InterPro" id="IPR036770">
    <property type="entry name" value="Ankyrin_rpt-contain_sf"/>
</dbReference>
<dbReference type="GO" id="GO:0031436">
    <property type="term" value="C:BRCA1-BARD1 complex"/>
    <property type="evidence" value="ECO:0007669"/>
    <property type="project" value="TreeGrafter"/>
</dbReference>
<name>A0A3M6UIB4_POCDA</name>
<evidence type="ECO:0000256" key="4">
    <source>
        <dbReference type="SAM" id="MobiDB-lite"/>
    </source>
</evidence>
<dbReference type="SMART" id="SM00248">
    <property type="entry name" value="ANK"/>
    <property type="match status" value="2"/>
</dbReference>
<dbReference type="Pfam" id="PF00023">
    <property type="entry name" value="Ank"/>
    <property type="match status" value="2"/>
</dbReference>
<dbReference type="GO" id="GO:0004842">
    <property type="term" value="F:ubiquitin-protein transferase activity"/>
    <property type="evidence" value="ECO:0007669"/>
    <property type="project" value="TreeGrafter"/>
</dbReference>
<comment type="caution">
    <text evidence="5">The sequence shown here is derived from an EMBL/GenBank/DDBJ whole genome shotgun (WGS) entry which is preliminary data.</text>
</comment>
<evidence type="ECO:0000256" key="3">
    <source>
        <dbReference type="PROSITE-ProRule" id="PRU00023"/>
    </source>
</evidence>
<dbReference type="PANTHER" id="PTHR24171">
    <property type="entry name" value="ANKYRIN REPEAT DOMAIN-CONTAINING PROTEIN 39-RELATED"/>
    <property type="match status" value="1"/>
</dbReference>
<dbReference type="PROSITE" id="PS50297">
    <property type="entry name" value="ANK_REP_REGION"/>
    <property type="match status" value="2"/>
</dbReference>